<keyword evidence="2" id="KW-0436">Ligase</keyword>
<proteinExistence type="predicted"/>
<dbReference type="PANTHER" id="PTHR45007:SF1">
    <property type="entry name" value="CARBOXYLASE, PUTATIVE (AFU_ORTHOLOGUE AFUA_5G07570)-RELATED"/>
    <property type="match status" value="1"/>
</dbReference>
<evidence type="ECO:0000259" key="8">
    <source>
        <dbReference type="PROSITE" id="PS50979"/>
    </source>
</evidence>
<evidence type="ECO:0000256" key="4">
    <source>
        <dbReference type="ARBA" id="ARBA00022840"/>
    </source>
</evidence>
<dbReference type="SMART" id="SM00878">
    <property type="entry name" value="Biotin_carb_C"/>
    <property type="match status" value="1"/>
</dbReference>
<evidence type="ECO:0000313" key="9">
    <source>
        <dbReference type="EMBL" id="OQN96082.1"/>
    </source>
</evidence>
<evidence type="ECO:0000256" key="5">
    <source>
        <dbReference type="ARBA" id="ARBA00023267"/>
    </source>
</evidence>
<protein>
    <recommendedName>
        <fullName evidence="11">Methylcrotonoyl-CoA carboxylase subunit alpha, mitochondrial</fullName>
    </recommendedName>
</protein>
<dbReference type="SUPFAM" id="SSF52440">
    <property type="entry name" value="PreATP-grasp domain"/>
    <property type="match status" value="1"/>
</dbReference>
<keyword evidence="10" id="KW-1185">Reference proteome</keyword>
<organism evidence="9 10">
    <name type="scientific">Cryoendolithus antarcticus</name>
    <dbReference type="NCBI Taxonomy" id="1507870"/>
    <lineage>
        <taxon>Eukaryota</taxon>
        <taxon>Fungi</taxon>
        <taxon>Dikarya</taxon>
        <taxon>Ascomycota</taxon>
        <taxon>Pezizomycotina</taxon>
        <taxon>Dothideomycetes</taxon>
        <taxon>Dothideomycetidae</taxon>
        <taxon>Cladosporiales</taxon>
        <taxon>Cladosporiaceae</taxon>
        <taxon>Cryoendolithus</taxon>
    </lineage>
</organism>
<dbReference type="EMBL" id="NAJO01000073">
    <property type="protein sequence ID" value="OQN96082.1"/>
    <property type="molecule type" value="Genomic_DNA"/>
</dbReference>
<dbReference type="PANTHER" id="PTHR45007">
    <property type="entry name" value="CARBOXYLASE, PUTATIVE (AFU_ORTHOLOGUE AFUA_5G07570)-RELATED"/>
    <property type="match status" value="1"/>
</dbReference>
<dbReference type="Gene3D" id="2.40.50.100">
    <property type="match status" value="1"/>
</dbReference>
<evidence type="ECO:0000259" key="7">
    <source>
        <dbReference type="PROSITE" id="PS50975"/>
    </source>
</evidence>
<accession>A0A1V8SAC3</accession>
<evidence type="ECO:0000313" key="10">
    <source>
        <dbReference type="Proteomes" id="UP000192596"/>
    </source>
</evidence>
<dbReference type="OrthoDB" id="196847at2759"/>
<dbReference type="InterPro" id="IPR011053">
    <property type="entry name" value="Single_hybrid_motif"/>
</dbReference>
<evidence type="ECO:0000256" key="3">
    <source>
        <dbReference type="ARBA" id="ARBA00022741"/>
    </source>
</evidence>
<dbReference type="GO" id="GO:0016874">
    <property type="term" value="F:ligase activity"/>
    <property type="evidence" value="ECO:0007669"/>
    <property type="project" value="UniProtKB-KW"/>
</dbReference>
<gene>
    <name evidence="9" type="ORF">B0A48_17882</name>
</gene>
<dbReference type="Pfam" id="PF00289">
    <property type="entry name" value="Biotin_carb_N"/>
    <property type="match status" value="1"/>
</dbReference>
<evidence type="ECO:0000256" key="6">
    <source>
        <dbReference type="PROSITE-ProRule" id="PRU00409"/>
    </source>
</evidence>
<dbReference type="InterPro" id="IPR005479">
    <property type="entry name" value="CPAse_ATP-bd"/>
</dbReference>
<dbReference type="AlphaFoldDB" id="A0A1V8SAC3"/>
<dbReference type="InterPro" id="IPR000089">
    <property type="entry name" value="Biotin_lipoyl"/>
</dbReference>
<keyword evidence="4 6" id="KW-0067">ATP-binding</keyword>
<dbReference type="PROSITE" id="PS00867">
    <property type="entry name" value="CPSASE_2"/>
    <property type="match status" value="1"/>
</dbReference>
<feature type="domain" description="ATP-grasp" evidence="7">
    <location>
        <begin position="130"/>
        <end position="325"/>
    </location>
</feature>
<dbReference type="STRING" id="1507870.A0A1V8SAC3"/>
<evidence type="ECO:0008006" key="11">
    <source>
        <dbReference type="Google" id="ProtNLM"/>
    </source>
</evidence>
<dbReference type="InterPro" id="IPR011054">
    <property type="entry name" value="Rudment_hybrid_motif"/>
</dbReference>
<dbReference type="Pfam" id="PF00364">
    <property type="entry name" value="Biotin_lipoyl"/>
    <property type="match status" value="1"/>
</dbReference>
<dbReference type="InParanoid" id="A0A1V8SAC3"/>
<dbReference type="InterPro" id="IPR016185">
    <property type="entry name" value="PreATP-grasp_dom_sf"/>
</dbReference>
<dbReference type="Gene3D" id="3.30.470.20">
    <property type="entry name" value="ATP-grasp fold, B domain"/>
    <property type="match status" value="1"/>
</dbReference>
<dbReference type="InterPro" id="IPR011761">
    <property type="entry name" value="ATP-grasp"/>
</dbReference>
<dbReference type="PROSITE" id="PS50979">
    <property type="entry name" value="BC"/>
    <property type="match status" value="1"/>
</dbReference>
<comment type="cofactor">
    <cofactor evidence="1">
        <name>biotin</name>
        <dbReference type="ChEBI" id="CHEBI:57586"/>
    </cofactor>
</comment>
<dbReference type="InterPro" id="IPR005482">
    <property type="entry name" value="Biotin_COase_C"/>
</dbReference>
<dbReference type="PROSITE" id="PS50975">
    <property type="entry name" value="ATP_GRASP"/>
    <property type="match status" value="1"/>
</dbReference>
<dbReference type="InterPro" id="IPR005481">
    <property type="entry name" value="BC-like_N"/>
</dbReference>
<sequence>MGSAPRSSDVPVRRPIKKLLIANRGEIAKRMIDSARELSIETLALTTRDDHGHALGADHIITVPSSRSYLDIAHLVDIVRHHSIDAVHPGYGFLSESPDFARRMWEEAGAVVIGPGWAILERTGDKLAAKRLARECGVPTLPATEKPTSHLDDVRRFAAQIGYPVMLKAVDGGGGKGIRLVRQESELESAAKRAMSESPSHEIFVEKAAIDGFRHIEVQIIGDGSGRVRHLWERECSVQRRFQKIVELAPSTMSDRDFVQSIVDAAVRVAEHVKYLSLGTFEFLANSESRDFYFLEVNPRLQVEHTVTESIMSGDVVKAQLEIAQGTMVDDAVARCFASDPRTSPKLKSIQLRITAENVQSDWSLSIGRIDGFALPSGNGIRVDTHLLPGQTNIVGSDFDSLLVKIIVTATTWEDAVRKCRRALDDTSVSGVKTNLDVLRAIVAHPDFEAGTCDTSWLERNAAPLLASGLELTKALESKRAPRLVQSTSSSSGSLTGSSNAAVSLRKGDAWALKISDTSAAAASQTHHFRLTKVIRNEFPALLRAEAEYSFPGSHAPLAITLEATHSTASSGSVMAESKHRQGNRDNPRHVTIPFPGKLVEFLVDGGDLVQPGQVICVVQQMKMELEVRTSAGGRVVWITDAEDGEDVAEGTLAAELEEVNEDAVQGEIKSKL</sequence>
<comment type="caution">
    <text evidence="9">The sequence shown here is derived from an EMBL/GenBank/DDBJ whole genome shotgun (WGS) entry which is preliminary data.</text>
</comment>
<feature type="domain" description="Biotin carboxylation" evidence="8">
    <location>
        <begin position="15"/>
        <end position="463"/>
    </location>
</feature>
<keyword evidence="5" id="KW-0092">Biotin</keyword>
<dbReference type="Pfam" id="PF02786">
    <property type="entry name" value="CPSase_L_D2"/>
    <property type="match status" value="1"/>
</dbReference>
<dbReference type="FunFam" id="3.30.1490.20:FF:000003">
    <property type="entry name" value="acetyl-CoA carboxylase isoform X1"/>
    <property type="match status" value="1"/>
</dbReference>
<dbReference type="InterPro" id="IPR011764">
    <property type="entry name" value="Biotin_carboxylation_dom"/>
</dbReference>
<dbReference type="SUPFAM" id="SSF56059">
    <property type="entry name" value="Glutathione synthetase ATP-binding domain-like"/>
    <property type="match status" value="1"/>
</dbReference>
<evidence type="ECO:0000256" key="1">
    <source>
        <dbReference type="ARBA" id="ARBA00001953"/>
    </source>
</evidence>
<dbReference type="Proteomes" id="UP000192596">
    <property type="component" value="Unassembled WGS sequence"/>
</dbReference>
<name>A0A1V8SAC3_9PEZI</name>
<dbReference type="Pfam" id="PF02785">
    <property type="entry name" value="Biotin_carb_C"/>
    <property type="match status" value="1"/>
</dbReference>
<evidence type="ECO:0000256" key="2">
    <source>
        <dbReference type="ARBA" id="ARBA00022598"/>
    </source>
</evidence>
<keyword evidence="3 6" id="KW-0547">Nucleotide-binding</keyword>
<dbReference type="SUPFAM" id="SSF51246">
    <property type="entry name" value="Rudiment single hybrid motif"/>
    <property type="match status" value="1"/>
</dbReference>
<dbReference type="CDD" id="cd06850">
    <property type="entry name" value="biotinyl_domain"/>
    <property type="match status" value="1"/>
</dbReference>
<dbReference type="GO" id="GO:0046872">
    <property type="term" value="F:metal ion binding"/>
    <property type="evidence" value="ECO:0007669"/>
    <property type="project" value="InterPro"/>
</dbReference>
<dbReference type="SUPFAM" id="SSF51230">
    <property type="entry name" value="Single hybrid motif"/>
    <property type="match status" value="1"/>
</dbReference>
<dbReference type="GO" id="GO:0005524">
    <property type="term" value="F:ATP binding"/>
    <property type="evidence" value="ECO:0007669"/>
    <property type="project" value="UniProtKB-UniRule"/>
</dbReference>
<reference evidence="10" key="1">
    <citation type="submission" date="2017-03" db="EMBL/GenBank/DDBJ databases">
        <title>Genomes of endolithic fungi from Antarctica.</title>
        <authorList>
            <person name="Coleine C."/>
            <person name="Masonjones S."/>
            <person name="Stajich J.E."/>
        </authorList>
    </citation>
    <scope>NUCLEOTIDE SEQUENCE [LARGE SCALE GENOMIC DNA]</scope>
    <source>
        <strain evidence="10">CCFEE 5527</strain>
    </source>
</reference>